<dbReference type="GO" id="GO:0016020">
    <property type="term" value="C:membrane"/>
    <property type="evidence" value="ECO:0007669"/>
    <property type="project" value="UniProtKB-SubCell"/>
</dbReference>
<dbReference type="InterPro" id="IPR029044">
    <property type="entry name" value="Nucleotide-diphossugar_trans"/>
</dbReference>
<comment type="subcellular location">
    <subcellularLocation>
        <location evidence="1">Membrane</location>
        <topology evidence="1">Multi-pass membrane protein</topology>
    </subcellularLocation>
</comment>
<dbReference type="GO" id="GO:0009247">
    <property type="term" value="P:glycolipid biosynthetic process"/>
    <property type="evidence" value="ECO:0007669"/>
    <property type="project" value="TreeGrafter"/>
</dbReference>
<evidence type="ECO:0000256" key="5">
    <source>
        <dbReference type="ARBA" id="ARBA00022692"/>
    </source>
</evidence>
<evidence type="ECO:0000256" key="3">
    <source>
        <dbReference type="ARBA" id="ARBA00022676"/>
    </source>
</evidence>
<reference evidence="11 12" key="1">
    <citation type="submission" date="2016-11" db="EMBL/GenBank/DDBJ databases">
        <authorList>
            <person name="Jaros S."/>
            <person name="Januszkiewicz K."/>
            <person name="Wedrychowicz H."/>
        </authorList>
    </citation>
    <scope>NUCLEOTIDE SEQUENCE [LARGE SCALE GENOMIC DNA]</scope>
    <source>
        <strain evidence="11 12">ATCC 23634</strain>
    </source>
</reference>
<keyword evidence="6 8" id="KW-1133">Transmembrane helix</keyword>
<gene>
    <name evidence="11" type="ORF">SAMN02983003_3331</name>
</gene>
<keyword evidence="7 8" id="KW-0472">Membrane</keyword>
<protein>
    <submittedName>
        <fullName evidence="11">Dolichol-phosphate mannosyltransferase</fullName>
    </submittedName>
</protein>
<comment type="similarity">
    <text evidence="2">Belongs to the glycosyltransferase 2 family.</text>
</comment>
<organism evidence="11 12">
    <name type="scientific">Devosia enhydra</name>
    <dbReference type="NCBI Taxonomy" id="665118"/>
    <lineage>
        <taxon>Bacteria</taxon>
        <taxon>Pseudomonadati</taxon>
        <taxon>Pseudomonadota</taxon>
        <taxon>Alphaproteobacteria</taxon>
        <taxon>Hyphomicrobiales</taxon>
        <taxon>Devosiaceae</taxon>
        <taxon>Devosia</taxon>
    </lineage>
</organism>
<keyword evidence="3 11" id="KW-0328">Glycosyltransferase</keyword>
<evidence type="ECO:0000256" key="1">
    <source>
        <dbReference type="ARBA" id="ARBA00004141"/>
    </source>
</evidence>
<evidence type="ECO:0000256" key="8">
    <source>
        <dbReference type="SAM" id="Phobius"/>
    </source>
</evidence>
<evidence type="ECO:0000256" key="7">
    <source>
        <dbReference type="ARBA" id="ARBA00023136"/>
    </source>
</evidence>
<feature type="transmembrane region" description="Helical" evidence="8">
    <location>
        <begin position="266"/>
        <end position="286"/>
    </location>
</feature>
<dbReference type="GO" id="GO:0004582">
    <property type="term" value="F:dolichyl-phosphate beta-D-mannosyltransferase activity"/>
    <property type="evidence" value="ECO:0007669"/>
    <property type="project" value="InterPro"/>
</dbReference>
<feature type="transmembrane region" description="Helical" evidence="8">
    <location>
        <begin position="361"/>
        <end position="379"/>
    </location>
</feature>
<dbReference type="OrthoDB" id="9811222at2"/>
<dbReference type="SUPFAM" id="SSF53448">
    <property type="entry name" value="Nucleotide-diphospho-sugar transferases"/>
    <property type="match status" value="1"/>
</dbReference>
<feature type="domain" description="Glycosyltransferase 2-like" evidence="9">
    <location>
        <begin position="27"/>
        <end position="192"/>
    </location>
</feature>
<evidence type="ECO:0000313" key="12">
    <source>
        <dbReference type="Proteomes" id="UP000183447"/>
    </source>
</evidence>
<name>A0A1K2I199_9HYPH</name>
<dbReference type="PANTHER" id="PTHR43398:SF1">
    <property type="entry name" value="DOLICHOL-PHOSPHATE MANNOSYLTRANSFERASE SUBUNIT 1"/>
    <property type="match status" value="1"/>
</dbReference>
<dbReference type="InterPro" id="IPR001173">
    <property type="entry name" value="Glyco_trans_2-like"/>
</dbReference>
<evidence type="ECO:0000259" key="9">
    <source>
        <dbReference type="Pfam" id="PF00535"/>
    </source>
</evidence>
<sequence>MTEPLAAPSGAPAASTSPAWFPPRLAVIVPSYNERDNVAVLYERVSAALSGTPFEFIVVDDNSPDGTAEVVREMARRHPNVRCIHRIGRRGLSSACIEGISATSAPFFAVIDADLQHDETILPAMLAKAEAGDDVVVGTRYAGAGSVGAGFSASREAGSRLATKLSGLLTGRALSDPMSGFFLMRREVFEEVAPGLSRDGFKILLDIIVSATRFRKRADRVLRIGEVPYTFRPRHAGESKMSPLIAIQFLGLVLSKLSGGLLPTSFLLFGMVGGSGVFVHLAVLWTTHELMGFNFTNAQLTATIVAMTTNFVLNNELTYADKKLRGNRFWIGLLTFYAVCSIGALANVSVATWIYEASPDLFLAGIAGAVMSVVFNYSVTRVFTWR</sequence>
<dbReference type="InterPro" id="IPR007267">
    <property type="entry name" value="GtrA_DPMS_TM"/>
</dbReference>
<accession>A0A1K2I199</accession>
<evidence type="ECO:0000256" key="6">
    <source>
        <dbReference type="ARBA" id="ARBA00022989"/>
    </source>
</evidence>
<evidence type="ECO:0000256" key="4">
    <source>
        <dbReference type="ARBA" id="ARBA00022679"/>
    </source>
</evidence>
<dbReference type="EMBL" id="FPKU01000003">
    <property type="protein sequence ID" value="SFZ86157.1"/>
    <property type="molecule type" value="Genomic_DNA"/>
</dbReference>
<dbReference type="Gene3D" id="3.90.550.10">
    <property type="entry name" value="Spore Coat Polysaccharide Biosynthesis Protein SpsA, Chain A"/>
    <property type="match status" value="1"/>
</dbReference>
<proteinExistence type="inferred from homology"/>
<dbReference type="STRING" id="665118.SAMN02983003_3331"/>
<evidence type="ECO:0000256" key="2">
    <source>
        <dbReference type="ARBA" id="ARBA00006739"/>
    </source>
</evidence>
<dbReference type="GO" id="GO:0000271">
    <property type="term" value="P:polysaccharide biosynthetic process"/>
    <property type="evidence" value="ECO:0007669"/>
    <property type="project" value="InterPro"/>
</dbReference>
<dbReference type="AlphaFoldDB" id="A0A1K2I199"/>
<dbReference type="RefSeq" id="WP_072345532.1">
    <property type="nucleotide sequence ID" value="NZ_FPKU01000003.1"/>
</dbReference>
<dbReference type="Proteomes" id="UP000183447">
    <property type="component" value="Unassembled WGS sequence"/>
</dbReference>
<evidence type="ECO:0000313" key="11">
    <source>
        <dbReference type="EMBL" id="SFZ86157.1"/>
    </source>
</evidence>
<dbReference type="Pfam" id="PF00535">
    <property type="entry name" value="Glycos_transf_2"/>
    <property type="match status" value="1"/>
</dbReference>
<keyword evidence="5 8" id="KW-0812">Transmembrane</keyword>
<dbReference type="InterPro" id="IPR039528">
    <property type="entry name" value="DPM1-like"/>
</dbReference>
<keyword evidence="12" id="KW-1185">Reference proteome</keyword>
<dbReference type="CDD" id="cd06442">
    <property type="entry name" value="DPM1_like"/>
    <property type="match status" value="1"/>
</dbReference>
<feature type="domain" description="GtrA/DPMS transmembrane" evidence="10">
    <location>
        <begin position="269"/>
        <end position="385"/>
    </location>
</feature>
<keyword evidence="4 11" id="KW-0808">Transferase</keyword>
<dbReference type="Pfam" id="PF04138">
    <property type="entry name" value="GtrA_DPMS_TM"/>
    <property type="match status" value="1"/>
</dbReference>
<dbReference type="PANTHER" id="PTHR43398">
    <property type="entry name" value="DOLICHOL-PHOSPHATE MANNOSYLTRANSFERASE SUBUNIT 1"/>
    <property type="match status" value="1"/>
</dbReference>
<feature type="transmembrane region" description="Helical" evidence="8">
    <location>
        <begin position="329"/>
        <end position="355"/>
    </location>
</feature>
<evidence type="ECO:0000259" key="10">
    <source>
        <dbReference type="Pfam" id="PF04138"/>
    </source>
</evidence>